<dbReference type="GO" id="GO:0005524">
    <property type="term" value="F:ATP binding"/>
    <property type="evidence" value="ECO:0007669"/>
    <property type="project" value="InterPro"/>
</dbReference>
<dbReference type="InterPro" id="IPR000719">
    <property type="entry name" value="Prot_kinase_dom"/>
</dbReference>
<dbReference type="PANTHER" id="PTHR37542:SF1">
    <property type="entry name" value="PRION-INHIBITION AND PROPAGATION HELO DOMAIN-CONTAINING PROTEIN"/>
    <property type="match status" value="1"/>
</dbReference>
<protein>
    <recommendedName>
        <fullName evidence="1">Protein kinase domain-containing protein</fullName>
    </recommendedName>
</protein>
<keyword evidence="3" id="KW-1185">Reference proteome</keyword>
<comment type="caution">
    <text evidence="2">The sequence shown here is derived from an EMBL/GenBank/DDBJ whole genome shotgun (WGS) entry which is preliminary data.</text>
</comment>
<gene>
    <name evidence="2" type="ORF">G7Y89_g3897</name>
</gene>
<evidence type="ECO:0000313" key="3">
    <source>
        <dbReference type="Proteomes" id="UP000566819"/>
    </source>
</evidence>
<proteinExistence type="predicted"/>
<dbReference type="PROSITE" id="PS50011">
    <property type="entry name" value="PROTEIN_KINASE_DOM"/>
    <property type="match status" value="1"/>
</dbReference>
<dbReference type="PANTHER" id="PTHR37542">
    <property type="entry name" value="HELO DOMAIN-CONTAINING PROTEIN-RELATED"/>
    <property type="match status" value="1"/>
</dbReference>
<dbReference type="GO" id="GO:0004672">
    <property type="term" value="F:protein kinase activity"/>
    <property type="evidence" value="ECO:0007669"/>
    <property type="project" value="InterPro"/>
</dbReference>
<dbReference type="AlphaFoldDB" id="A0A8H4RSM7"/>
<accession>A0A8H4RSM7</accession>
<dbReference type="Gene3D" id="1.10.510.10">
    <property type="entry name" value="Transferase(Phosphotransferase) domain 1"/>
    <property type="match status" value="1"/>
</dbReference>
<feature type="domain" description="Protein kinase" evidence="1">
    <location>
        <begin position="147"/>
        <end position="485"/>
    </location>
</feature>
<dbReference type="SUPFAM" id="SSF56112">
    <property type="entry name" value="Protein kinase-like (PK-like)"/>
    <property type="match status" value="1"/>
</dbReference>
<dbReference type="EMBL" id="JAAMPI010000200">
    <property type="protein sequence ID" value="KAF4634224.1"/>
    <property type="molecule type" value="Genomic_DNA"/>
</dbReference>
<dbReference type="OrthoDB" id="1911848at2759"/>
<organism evidence="2 3">
    <name type="scientific">Cudoniella acicularis</name>
    <dbReference type="NCBI Taxonomy" id="354080"/>
    <lineage>
        <taxon>Eukaryota</taxon>
        <taxon>Fungi</taxon>
        <taxon>Dikarya</taxon>
        <taxon>Ascomycota</taxon>
        <taxon>Pezizomycotina</taxon>
        <taxon>Leotiomycetes</taxon>
        <taxon>Helotiales</taxon>
        <taxon>Tricladiaceae</taxon>
        <taxon>Cudoniella</taxon>
    </lineage>
</organism>
<dbReference type="InterPro" id="IPR011009">
    <property type="entry name" value="Kinase-like_dom_sf"/>
</dbReference>
<sequence length="627" mass="69916">MDIAVYGKILVKTCKSYKHADQEIRESILLVETRWLKIQRQLELLRNIWPSLDEEYQIHQNGVLQVLQGKAQAATSLIDSVIGKSDDEASMQSIMSKKGETQRAKYAVSVKSSLKSVQDDLKQWSDVFDFSWYLLIRLSSKSIDQEIQKMAPISTGESEPLSTLKGLRDAISSNLHNPPETQKKTVFLPDTFFDGKNTVLEYSCSEIWPSADESTFYIVDNPSSLPTLSDICKLAKILQRVEPLGFGILSCKGVVKTPLNTDLPRGNRFVFSIPKPLLNPQSLRSLMLSSTETQALDDRFSLAKQLAKAVMFVHSSGFVHKNIRPETILIFQSSTELTENEPLSPSIKPHSTPHAFLTGFENFRLAEGITLYRGDAAWDKNLYRHPSRQGVQPEVLYSMQHDIYSLGVCLLEIGLGTSFVTYTQSQSDSEASLEPQPGLIISTAINSTIKDTRKKSLQPKTLLLVTCLTCLDKTENAFGDEDEFLDENGVLVGVRFIEKGNFSLTEETMFWNNEETDEADCDDEDDAEDDYDACFMAGPVSALGEQQDKNEGRVFVLWGACKTATAPDLERLKPTPQGCASCDKTPQAGSNSRLDITQKGREYQLGLTELRDGIAMGERGVKLEDVL</sequence>
<reference evidence="2 3" key="1">
    <citation type="submission" date="2020-03" db="EMBL/GenBank/DDBJ databases">
        <title>Draft Genome Sequence of Cudoniella acicularis.</title>
        <authorList>
            <person name="Buettner E."/>
            <person name="Kellner H."/>
        </authorList>
    </citation>
    <scope>NUCLEOTIDE SEQUENCE [LARGE SCALE GENOMIC DNA]</scope>
    <source>
        <strain evidence="2 3">DSM 108380</strain>
    </source>
</reference>
<evidence type="ECO:0000313" key="2">
    <source>
        <dbReference type="EMBL" id="KAF4634224.1"/>
    </source>
</evidence>
<dbReference type="Proteomes" id="UP000566819">
    <property type="component" value="Unassembled WGS sequence"/>
</dbReference>
<name>A0A8H4RSM7_9HELO</name>
<evidence type="ECO:0000259" key="1">
    <source>
        <dbReference type="PROSITE" id="PS50011"/>
    </source>
</evidence>